<comment type="caution">
    <text evidence="3">The sequence shown here is derived from an EMBL/GenBank/DDBJ whole genome shotgun (WGS) entry which is preliminary data.</text>
</comment>
<feature type="compositionally biased region" description="Basic and acidic residues" evidence="1">
    <location>
        <begin position="269"/>
        <end position="294"/>
    </location>
</feature>
<gene>
    <name evidence="3" type="ORF">CC1G_08936</name>
</gene>
<name>A8P4M7_COPC7</name>
<feature type="compositionally biased region" description="Basic and acidic residues" evidence="1">
    <location>
        <begin position="249"/>
        <end position="261"/>
    </location>
</feature>
<feature type="transmembrane region" description="Helical" evidence="2">
    <location>
        <begin position="150"/>
        <end position="172"/>
    </location>
</feature>
<evidence type="ECO:0000313" key="4">
    <source>
        <dbReference type="Proteomes" id="UP000001861"/>
    </source>
</evidence>
<protein>
    <submittedName>
        <fullName evidence="3">Uncharacterized protein</fullName>
    </submittedName>
</protein>
<evidence type="ECO:0000313" key="3">
    <source>
        <dbReference type="EMBL" id="EAU82999.2"/>
    </source>
</evidence>
<dbReference type="HOGENOM" id="CLU_946702_0_0_1"/>
<dbReference type="EMBL" id="AACS02000011">
    <property type="protein sequence ID" value="EAU82999.2"/>
    <property type="molecule type" value="Genomic_DNA"/>
</dbReference>
<dbReference type="OMA" id="WLYLHAS"/>
<dbReference type="VEuPathDB" id="FungiDB:CC1G_08936"/>
<keyword evidence="4" id="KW-1185">Reference proteome</keyword>
<keyword evidence="2" id="KW-0812">Transmembrane</keyword>
<evidence type="ECO:0000256" key="1">
    <source>
        <dbReference type="SAM" id="MobiDB-lite"/>
    </source>
</evidence>
<keyword evidence="2" id="KW-0472">Membrane</keyword>
<sequence>MDTPAPGGMPLMFRRKRRSKRDIDGVVQSFQRVYDVTRAYGNAMRILTLLREVMQSRVDLINEASCNDPGCLIGKKDESQDGRCIVDPSPYLQRGTQKLLNNLEHNLVARQSAVRETLGMFSTIMDRKMAGFSSQLAEDARKDSSSMTTIALLTMFFLPGSVVASFFSTHFIRVIETQTETSSDGESVETRTKIKPLQVSSTIWVYFAVTTFLTLLVLSVWLYLHASIDLPRLGIRGGDGGGDPRPWQPKREAKANADAKSESQVNSEESEKKHGVEGDARVDVVEKLETSDPD</sequence>
<dbReference type="eggNOG" id="ENOG502SJ0B">
    <property type="taxonomic scope" value="Eukaryota"/>
</dbReference>
<proteinExistence type="predicted"/>
<dbReference type="InParanoid" id="A8P4M7"/>
<feature type="region of interest" description="Disordered" evidence="1">
    <location>
        <begin position="235"/>
        <end position="294"/>
    </location>
</feature>
<dbReference type="STRING" id="240176.A8P4M7"/>
<feature type="transmembrane region" description="Helical" evidence="2">
    <location>
        <begin position="203"/>
        <end position="224"/>
    </location>
</feature>
<dbReference type="Gene3D" id="1.20.58.340">
    <property type="entry name" value="Magnesium transport protein CorA, transmembrane region"/>
    <property type="match status" value="1"/>
</dbReference>
<reference evidence="3 4" key="1">
    <citation type="journal article" date="2010" name="Proc. Natl. Acad. Sci. U.S.A.">
        <title>Insights into evolution of multicellular fungi from the assembled chromosomes of the mushroom Coprinopsis cinerea (Coprinus cinereus).</title>
        <authorList>
            <person name="Stajich J.E."/>
            <person name="Wilke S.K."/>
            <person name="Ahren D."/>
            <person name="Au C.H."/>
            <person name="Birren B.W."/>
            <person name="Borodovsky M."/>
            <person name="Burns C."/>
            <person name="Canback B."/>
            <person name="Casselton L.A."/>
            <person name="Cheng C.K."/>
            <person name="Deng J."/>
            <person name="Dietrich F.S."/>
            <person name="Fargo D.C."/>
            <person name="Farman M.L."/>
            <person name="Gathman A.C."/>
            <person name="Goldberg J."/>
            <person name="Guigo R."/>
            <person name="Hoegger P.J."/>
            <person name="Hooker J.B."/>
            <person name="Huggins A."/>
            <person name="James T.Y."/>
            <person name="Kamada T."/>
            <person name="Kilaru S."/>
            <person name="Kodira C."/>
            <person name="Kues U."/>
            <person name="Kupfer D."/>
            <person name="Kwan H.S."/>
            <person name="Lomsadze A."/>
            <person name="Li W."/>
            <person name="Lilly W.W."/>
            <person name="Ma L.J."/>
            <person name="Mackey A.J."/>
            <person name="Manning G."/>
            <person name="Martin F."/>
            <person name="Muraguchi H."/>
            <person name="Natvig D.O."/>
            <person name="Palmerini H."/>
            <person name="Ramesh M.A."/>
            <person name="Rehmeyer C.J."/>
            <person name="Roe B.A."/>
            <person name="Shenoy N."/>
            <person name="Stanke M."/>
            <person name="Ter-Hovhannisyan V."/>
            <person name="Tunlid A."/>
            <person name="Velagapudi R."/>
            <person name="Vision T.J."/>
            <person name="Zeng Q."/>
            <person name="Zolan M.E."/>
            <person name="Pukkila P.J."/>
        </authorList>
    </citation>
    <scope>NUCLEOTIDE SEQUENCE [LARGE SCALE GENOMIC DNA]</scope>
    <source>
        <strain evidence="4">Okayama-7 / 130 / ATCC MYA-4618 / FGSC 9003</strain>
    </source>
</reference>
<keyword evidence="2" id="KW-1133">Transmembrane helix</keyword>
<organism evidence="3 4">
    <name type="scientific">Coprinopsis cinerea (strain Okayama-7 / 130 / ATCC MYA-4618 / FGSC 9003)</name>
    <name type="common">Inky cap fungus</name>
    <name type="synonym">Hormographiella aspergillata</name>
    <dbReference type="NCBI Taxonomy" id="240176"/>
    <lineage>
        <taxon>Eukaryota</taxon>
        <taxon>Fungi</taxon>
        <taxon>Dikarya</taxon>
        <taxon>Basidiomycota</taxon>
        <taxon>Agaricomycotina</taxon>
        <taxon>Agaricomycetes</taxon>
        <taxon>Agaricomycetidae</taxon>
        <taxon>Agaricales</taxon>
        <taxon>Agaricineae</taxon>
        <taxon>Psathyrellaceae</taxon>
        <taxon>Coprinopsis</taxon>
    </lineage>
</organism>
<evidence type="ECO:0000256" key="2">
    <source>
        <dbReference type="SAM" id="Phobius"/>
    </source>
</evidence>
<dbReference type="KEGG" id="cci:CC1G_08936"/>
<dbReference type="AlphaFoldDB" id="A8P4M7"/>
<dbReference type="RefSeq" id="XP_001838772.2">
    <property type="nucleotide sequence ID" value="XM_001838720.2"/>
</dbReference>
<dbReference type="GeneID" id="6015365"/>
<dbReference type="OrthoDB" id="2830640at2759"/>
<dbReference type="Proteomes" id="UP000001861">
    <property type="component" value="Unassembled WGS sequence"/>
</dbReference>
<accession>A8P4M7</accession>